<proteinExistence type="predicted"/>
<dbReference type="RefSeq" id="WP_190613991.1">
    <property type="nucleotide sequence ID" value="NZ_AP018712.1"/>
</dbReference>
<dbReference type="InterPro" id="IPR051011">
    <property type="entry name" value="Metal_resp_trans_reg"/>
</dbReference>
<dbReference type="GO" id="GO:0003677">
    <property type="term" value="F:DNA binding"/>
    <property type="evidence" value="ECO:0007669"/>
    <property type="project" value="UniProtKB-KW"/>
</dbReference>
<keyword evidence="2" id="KW-0238">DNA-binding</keyword>
<dbReference type="InParanoid" id="A0A7G1G4Y1"/>
<dbReference type="Gene3D" id="1.10.10.10">
    <property type="entry name" value="Winged helix-like DNA-binding domain superfamily/Winged helix DNA-binding domain"/>
    <property type="match status" value="1"/>
</dbReference>
<organism evidence="5 6">
    <name type="scientific">Tepiditoga spiralis</name>
    <dbReference type="NCBI Taxonomy" id="2108365"/>
    <lineage>
        <taxon>Bacteria</taxon>
        <taxon>Thermotogati</taxon>
        <taxon>Thermotogota</taxon>
        <taxon>Thermotogae</taxon>
        <taxon>Petrotogales</taxon>
        <taxon>Petrotogaceae</taxon>
        <taxon>Tepiditoga</taxon>
    </lineage>
</organism>
<accession>A0A7G1G4Y1</accession>
<evidence type="ECO:0000259" key="4">
    <source>
        <dbReference type="PROSITE" id="PS50987"/>
    </source>
</evidence>
<dbReference type="SUPFAM" id="SSF46785">
    <property type="entry name" value="Winged helix' DNA-binding domain"/>
    <property type="match status" value="1"/>
</dbReference>
<keyword evidence="1" id="KW-0805">Transcription regulation</keyword>
<protein>
    <submittedName>
        <fullName evidence="5">Transcriptional regulator</fullName>
    </submittedName>
</protein>
<keyword evidence="3" id="KW-0804">Transcription</keyword>
<dbReference type="InterPro" id="IPR036388">
    <property type="entry name" value="WH-like_DNA-bd_sf"/>
</dbReference>
<gene>
    <name evidence="5" type="ORF">OSSY52_15920</name>
</gene>
<dbReference type="InterPro" id="IPR011991">
    <property type="entry name" value="ArsR-like_HTH"/>
</dbReference>
<dbReference type="GO" id="GO:0003700">
    <property type="term" value="F:DNA-binding transcription factor activity"/>
    <property type="evidence" value="ECO:0007669"/>
    <property type="project" value="InterPro"/>
</dbReference>
<dbReference type="PANTHER" id="PTHR43132:SF2">
    <property type="entry name" value="ARSENICAL RESISTANCE OPERON REPRESSOR ARSR-RELATED"/>
    <property type="match status" value="1"/>
</dbReference>
<evidence type="ECO:0000256" key="1">
    <source>
        <dbReference type="ARBA" id="ARBA00023015"/>
    </source>
</evidence>
<dbReference type="CDD" id="cd00090">
    <property type="entry name" value="HTH_ARSR"/>
    <property type="match status" value="1"/>
</dbReference>
<feature type="domain" description="HTH arsR-type" evidence="4">
    <location>
        <begin position="1"/>
        <end position="86"/>
    </location>
</feature>
<reference evidence="5 6" key="1">
    <citation type="submission" date="2018-06" db="EMBL/GenBank/DDBJ databases">
        <title>Genome sequencing of Oceanotoga sp. sy52.</title>
        <authorList>
            <person name="Mori K."/>
        </authorList>
    </citation>
    <scope>NUCLEOTIDE SEQUENCE [LARGE SCALE GENOMIC DNA]</scope>
    <source>
        <strain evidence="6">sy52</strain>
    </source>
</reference>
<keyword evidence="6" id="KW-1185">Reference proteome</keyword>
<dbReference type="AlphaFoldDB" id="A0A7G1G4Y1"/>
<dbReference type="EMBL" id="AP018712">
    <property type="protein sequence ID" value="BBE31451.1"/>
    <property type="molecule type" value="Genomic_DNA"/>
</dbReference>
<dbReference type="InterPro" id="IPR001845">
    <property type="entry name" value="HTH_ArsR_DNA-bd_dom"/>
</dbReference>
<evidence type="ECO:0000313" key="5">
    <source>
        <dbReference type="EMBL" id="BBE31451.1"/>
    </source>
</evidence>
<dbReference type="PROSITE" id="PS50987">
    <property type="entry name" value="HTH_ARSR_2"/>
    <property type="match status" value="1"/>
</dbReference>
<dbReference type="NCBIfam" id="NF033788">
    <property type="entry name" value="HTH_metalloreg"/>
    <property type="match status" value="1"/>
</dbReference>
<dbReference type="FunCoup" id="A0A7G1G4Y1">
    <property type="interactions" value="12"/>
</dbReference>
<dbReference type="PANTHER" id="PTHR43132">
    <property type="entry name" value="ARSENICAL RESISTANCE OPERON REPRESSOR ARSR-RELATED"/>
    <property type="match status" value="1"/>
</dbReference>
<evidence type="ECO:0000256" key="2">
    <source>
        <dbReference type="ARBA" id="ARBA00023125"/>
    </source>
</evidence>
<sequence length="86" mass="9926">MNEELKIFKALADETRLKIIKILLKGEHCVCKIVPHTNRSQSTVSNQLSKLENLGIVKSKRDGRRICYYIVNDKIEKILNIFKKGV</sequence>
<dbReference type="PRINTS" id="PR00778">
    <property type="entry name" value="HTHARSR"/>
</dbReference>
<dbReference type="KEGG" id="ocy:OSSY52_15920"/>
<name>A0A7G1G4Y1_9BACT</name>
<evidence type="ECO:0000256" key="3">
    <source>
        <dbReference type="ARBA" id="ARBA00023163"/>
    </source>
</evidence>
<dbReference type="Pfam" id="PF01022">
    <property type="entry name" value="HTH_5"/>
    <property type="match status" value="1"/>
</dbReference>
<dbReference type="InterPro" id="IPR036390">
    <property type="entry name" value="WH_DNA-bd_sf"/>
</dbReference>
<dbReference type="Proteomes" id="UP000516361">
    <property type="component" value="Chromosome"/>
</dbReference>
<evidence type="ECO:0000313" key="6">
    <source>
        <dbReference type="Proteomes" id="UP000516361"/>
    </source>
</evidence>
<dbReference type="SMART" id="SM00418">
    <property type="entry name" value="HTH_ARSR"/>
    <property type="match status" value="1"/>
</dbReference>